<feature type="compositionally biased region" description="Basic and acidic residues" evidence="1">
    <location>
        <begin position="287"/>
        <end position="300"/>
    </location>
</feature>
<feature type="region of interest" description="Disordered" evidence="1">
    <location>
        <begin position="42"/>
        <end position="73"/>
    </location>
</feature>
<dbReference type="EMBL" id="GBRD01016725">
    <property type="protein sequence ID" value="JAG49102.1"/>
    <property type="molecule type" value="Transcribed_RNA"/>
</dbReference>
<reference evidence="2" key="1">
    <citation type="submission" date="2014-09" db="EMBL/GenBank/DDBJ databases">
        <authorList>
            <person name="Magalhaes I.L.F."/>
            <person name="Oliveira U."/>
            <person name="Santos F.R."/>
            <person name="Vidigal T.H.D.A."/>
            <person name="Brescovit A.D."/>
            <person name="Santos A.J."/>
        </authorList>
    </citation>
    <scope>NUCLEOTIDE SEQUENCE</scope>
</reference>
<protein>
    <submittedName>
        <fullName evidence="2">Uncharacterized protein</fullName>
    </submittedName>
</protein>
<feature type="compositionally biased region" description="Low complexity" evidence="1">
    <location>
        <begin position="109"/>
        <end position="135"/>
    </location>
</feature>
<feature type="region of interest" description="Disordered" evidence="1">
    <location>
        <begin position="270"/>
        <end position="325"/>
    </location>
</feature>
<feature type="compositionally biased region" description="Acidic residues" evidence="1">
    <location>
        <begin position="308"/>
        <end position="325"/>
    </location>
</feature>
<sequence>CALPISIQGCNTDPMTRGYAIFSTCGFCRSDVWDLPRFPTDPAFLPRRGRGPPPSSRRSDSQSQSRSVLKTDARVSVIHPPATMQLRKISIVLLLTALAALARASTTFPETTSFEVSTTEVTTSSEDVTTTDTAEPSVQTEGTTIESLDHTTTADELYTQTTTDRIADGETSGTTETSAVTQGEAVDSSTPAEEEAKKEDVPEVAETTTPTERKPVNEPPFIKKFWPLLCFKTKCDRRHAAPVIPKIDAPEVRTDLEESRSSGDVLRAIEAEMVGVTTTTEGSSEEEDKHEKEKKSKGEGSNESTESKDDDEDGDDNDDDDDDDD</sequence>
<feature type="region of interest" description="Disordered" evidence="1">
    <location>
        <begin position="109"/>
        <end position="218"/>
    </location>
</feature>
<dbReference type="EMBL" id="GBRD01009248">
    <property type="protein sequence ID" value="JAG56573.1"/>
    <property type="molecule type" value="Transcribed_RNA"/>
</dbReference>
<feature type="compositionally biased region" description="Polar residues" evidence="1">
    <location>
        <begin position="136"/>
        <end position="146"/>
    </location>
</feature>
<feature type="non-terminal residue" evidence="2">
    <location>
        <position position="1"/>
    </location>
</feature>
<dbReference type="AlphaFoldDB" id="A0A0K8STG3"/>
<evidence type="ECO:0000313" key="2">
    <source>
        <dbReference type="EMBL" id="JAG56573.1"/>
    </source>
</evidence>
<feature type="compositionally biased region" description="Polar residues" evidence="1">
    <location>
        <begin position="171"/>
        <end position="191"/>
    </location>
</feature>
<name>A0A0K8STG3_LYGHE</name>
<proteinExistence type="predicted"/>
<organism evidence="2">
    <name type="scientific">Lygus hesperus</name>
    <name type="common">Western plant bug</name>
    <dbReference type="NCBI Taxonomy" id="30085"/>
    <lineage>
        <taxon>Eukaryota</taxon>
        <taxon>Metazoa</taxon>
        <taxon>Ecdysozoa</taxon>
        <taxon>Arthropoda</taxon>
        <taxon>Hexapoda</taxon>
        <taxon>Insecta</taxon>
        <taxon>Pterygota</taxon>
        <taxon>Neoptera</taxon>
        <taxon>Paraneoptera</taxon>
        <taxon>Hemiptera</taxon>
        <taxon>Heteroptera</taxon>
        <taxon>Panheteroptera</taxon>
        <taxon>Cimicomorpha</taxon>
        <taxon>Miridae</taxon>
        <taxon>Mirini</taxon>
        <taxon>Lygus</taxon>
    </lineage>
</organism>
<evidence type="ECO:0000256" key="1">
    <source>
        <dbReference type="SAM" id="MobiDB-lite"/>
    </source>
</evidence>
<accession>A0A0K8STG3</accession>